<sequence>MAFASHGTPIPPGVLCISGRHMMFMFMRDHIRSRPCCLQHLQKMDSERSSRKDTACGNADINSSILVVHALQFATLLVPLLDSFTWIRRQTNTKVSI</sequence>
<reference evidence="2" key="2">
    <citation type="journal article" date="2018" name="Plant J.">
        <title>The Sorghum bicolor reference genome: improved assembly, gene annotations, a transcriptome atlas, and signatures of genome organization.</title>
        <authorList>
            <person name="McCormick R.F."/>
            <person name="Truong S.K."/>
            <person name="Sreedasyam A."/>
            <person name="Jenkins J."/>
            <person name="Shu S."/>
            <person name="Sims D."/>
            <person name="Kennedy M."/>
            <person name="Amirebrahimi M."/>
            <person name="Weers B.D."/>
            <person name="McKinley B."/>
            <person name="Mattison A."/>
            <person name="Morishige D.T."/>
            <person name="Grimwood J."/>
            <person name="Schmutz J."/>
            <person name="Mullet J.E."/>
        </authorList>
    </citation>
    <scope>NUCLEOTIDE SEQUENCE [LARGE SCALE GENOMIC DNA]</scope>
    <source>
        <strain evidence="2">cv. BTx623</strain>
    </source>
</reference>
<gene>
    <name evidence="1" type="ORF">SORBI_3003G108050</name>
</gene>
<evidence type="ECO:0000313" key="1">
    <source>
        <dbReference type="EMBL" id="OQU86568.1"/>
    </source>
</evidence>
<organism evidence="1 2">
    <name type="scientific">Sorghum bicolor</name>
    <name type="common">Sorghum</name>
    <name type="synonym">Sorghum vulgare</name>
    <dbReference type="NCBI Taxonomy" id="4558"/>
    <lineage>
        <taxon>Eukaryota</taxon>
        <taxon>Viridiplantae</taxon>
        <taxon>Streptophyta</taxon>
        <taxon>Embryophyta</taxon>
        <taxon>Tracheophyta</taxon>
        <taxon>Spermatophyta</taxon>
        <taxon>Magnoliopsida</taxon>
        <taxon>Liliopsida</taxon>
        <taxon>Poales</taxon>
        <taxon>Poaceae</taxon>
        <taxon>PACMAD clade</taxon>
        <taxon>Panicoideae</taxon>
        <taxon>Andropogonodae</taxon>
        <taxon>Andropogoneae</taxon>
        <taxon>Sorghinae</taxon>
        <taxon>Sorghum</taxon>
    </lineage>
</organism>
<accession>A0A1W0VWP5</accession>
<dbReference type="EMBL" id="CM000762">
    <property type="protein sequence ID" value="OQU86568.1"/>
    <property type="molecule type" value="Genomic_DNA"/>
</dbReference>
<evidence type="ECO:0000313" key="2">
    <source>
        <dbReference type="Proteomes" id="UP000000768"/>
    </source>
</evidence>
<protein>
    <submittedName>
        <fullName evidence="1">Uncharacterized protein</fullName>
    </submittedName>
</protein>
<reference evidence="1 2" key="1">
    <citation type="journal article" date="2009" name="Nature">
        <title>The Sorghum bicolor genome and the diversification of grasses.</title>
        <authorList>
            <person name="Paterson A.H."/>
            <person name="Bowers J.E."/>
            <person name="Bruggmann R."/>
            <person name="Dubchak I."/>
            <person name="Grimwood J."/>
            <person name="Gundlach H."/>
            <person name="Haberer G."/>
            <person name="Hellsten U."/>
            <person name="Mitros T."/>
            <person name="Poliakov A."/>
            <person name="Schmutz J."/>
            <person name="Spannagl M."/>
            <person name="Tang H."/>
            <person name="Wang X."/>
            <person name="Wicker T."/>
            <person name="Bharti A.K."/>
            <person name="Chapman J."/>
            <person name="Feltus F.A."/>
            <person name="Gowik U."/>
            <person name="Grigoriev I.V."/>
            <person name="Lyons E."/>
            <person name="Maher C.A."/>
            <person name="Martis M."/>
            <person name="Narechania A."/>
            <person name="Otillar R.P."/>
            <person name="Penning B.W."/>
            <person name="Salamov A.A."/>
            <person name="Wang Y."/>
            <person name="Zhang L."/>
            <person name="Carpita N.C."/>
            <person name="Freeling M."/>
            <person name="Gingle A.R."/>
            <person name="Hash C.T."/>
            <person name="Keller B."/>
            <person name="Klein P."/>
            <person name="Kresovich S."/>
            <person name="McCann M.C."/>
            <person name="Ming R."/>
            <person name="Peterson D.G."/>
            <person name="Mehboob-ur-Rahman"/>
            <person name="Ware D."/>
            <person name="Westhoff P."/>
            <person name="Mayer K.F."/>
            <person name="Messing J."/>
            <person name="Rokhsar D.S."/>
        </authorList>
    </citation>
    <scope>NUCLEOTIDE SEQUENCE [LARGE SCALE GENOMIC DNA]</scope>
    <source>
        <strain evidence="2">cv. BTx623</strain>
    </source>
</reference>
<proteinExistence type="predicted"/>
<name>A0A1W0VWP5_SORBI</name>
<dbReference type="Proteomes" id="UP000000768">
    <property type="component" value="Chromosome 3"/>
</dbReference>
<dbReference type="InParanoid" id="A0A1W0VWP5"/>
<dbReference type="AlphaFoldDB" id="A0A1W0VWP5"/>
<dbReference type="Gramene" id="OQU86568">
    <property type="protein sequence ID" value="OQU86568"/>
    <property type="gene ID" value="SORBI_3003G108050"/>
</dbReference>
<keyword evidence="2" id="KW-1185">Reference proteome</keyword>